<keyword evidence="2" id="KW-0418">Kinase</keyword>
<proteinExistence type="predicted"/>
<dbReference type="PROSITE" id="PS50151">
    <property type="entry name" value="UVR"/>
    <property type="match status" value="1"/>
</dbReference>
<keyword evidence="3" id="KW-1185">Reference proteome</keyword>
<gene>
    <name evidence="2" type="ORF">J2Z71_001273</name>
</gene>
<evidence type="ECO:0000259" key="1">
    <source>
        <dbReference type="PROSITE" id="PS50151"/>
    </source>
</evidence>
<reference evidence="2 3" key="1">
    <citation type="submission" date="2021-03" db="EMBL/GenBank/DDBJ databases">
        <title>Genomic Encyclopedia of Type Strains, Phase IV (KMG-IV): sequencing the most valuable type-strain genomes for metagenomic binning, comparative biology and taxonomic classification.</title>
        <authorList>
            <person name="Goeker M."/>
        </authorList>
    </citation>
    <scope>NUCLEOTIDE SEQUENCE [LARGE SCALE GENOMIC DNA]</scope>
    <source>
        <strain evidence="2 3">DSM 27563</strain>
    </source>
</reference>
<dbReference type="Proteomes" id="UP001519306">
    <property type="component" value="Unassembled WGS sequence"/>
</dbReference>
<dbReference type="PANTHER" id="PTHR38430:SF1">
    <property type="entry name" value="PROTEIN-ARGININE KINASE ACTIVATOR PROTEIN"/>
    <property type="match status" value="1"/>
</dbReference>
<dbReference type="Pfam" id="PF02151">
    <property type="entry name" value="UVR"/>
    <property type="match status" value="1"/>
</dbReference>
<dbReference type="RefSeq" id="WP_210061139.1">
    <property type="nucleotide sequence ID" value="NZ_JAGGLJ010000011.1"/>
</dbReference>
<dbReference type="GO" id="GO:0016301">
    <property type="term" value="F:kinase activity"/>
    <property type="evidence" value="ECO:0007669"/>
    <property type="project" value="UniProtKB-KW"/>
</dbReference>
<keyword evidence="2" id="KW-0808">Transferase</keyword>
<dbReference type="InterPro" id="IPR025542">
    <property type="entry name" value="YacH"/>
</dbReference>
<dbReference type="EMBL" id="JAGGLJ010000011">
    <property type="protein sequence ID" value="MBP2025729.1"/>
    <property type="molecule type" value="Genomic_DNA"/>
</dbReference>
<feature type="domain" description="UVR" evidence="1">
    <location>
        <begin position="131"/>
        <end position="166"/>
    </location>
</feature>
<comment type="caution">
    <text evidence="2">The sequence shown here is derived from an EMBL/GenBank/DDBJ whole genome shotgun (WGS) entry which is preliminary data.</text>
</comment>
<name>A0ABS4KGH1_9FIRM</name>
<organism evidence="2 3">
    <name type="scientific">Peptoniphilus stercorisuis</name>
    <dbReference type="NCBI Taxonomy" id="1436965"/>
    <lineage>
        <taxon>Bacteria</taxon>
        <taxon>Bacillati</taxon>
        <taxon>Bacillota</taxon>
        <taxon>Tissierellia</taxon>
        <taxon>Tissierellales</taxon>
        <taxon>Peptoniphilaceae</taxon>
        <taxon>Peptoniphilus</taxon>
    </lineage>
</organism>
<protein>
    <submittedName>
        <fullName evidence="2">Protein arginine kinase activator</fullName>
    </submittedName>
</protein>
<dbReference type="InterPro" id="IPR001943">
    <property type="entry name" value="UVR_dom"/>
</dbReference>
<sequence>MLCDSCKKRDAIIAYTKMQNNDVEIVHLCAKCAEEKMKEDLDFNNIVTEKVENFIGELFKLTNSIDEKELEKACSYCETSLKDMVKGKTLGCEHCYDEFREEINGILLNLSSSTNHKGKIPKSAGEKSIKKREEIKLLNRLNVAIELEEYEEAAKLRDEINMLKEG</sequence>
<accession>A0ABS4KGH1</accession>
<dbReference type="PANTHER" id="PTHR38430">
    <property type="entry name" value="PROTEIN-ARGININE KINASE ACTIVATOR PROTEIN"/>
    <property type="match status" value="1"/>
</dbReference>
<dbReference type="PIRSF" id="PIRSF015034">
    <property type="entry name" value="YacH"/>
    <property type="match status" value="1"/>
</dbReference>
<evidence type="ECO:0000313" key="3">
    <source>
        <dbReference type="Proteomes" id="UP001519306"/>
    </source>
</evidence>
<evidence type="ECO:0000313" key="2">
    <source>
        <dbReference type="EMBL" id="MBP2025729.1"/>
    </source>
</evidence>